<dbReference type="RefSeq" id="WP_264489471.1">
    <property type="nucleotide sequence ID" value="NZ_JAPDDT010000014.1"/>
</dbReference>
<dbReference type="Proteomes" id="UP001320876">
    <property type="component" value="Unassembled WGS sequence"/>
</dbReference>
<evidence type="ECO:0000313" key="3">
    <source>
        <dbReference type="Proteomes" id="UP001320876"/>
    </source>
</evidence>
<keyword evidence="3" id="KW-1185">Reference proteome</keyword>
<reference evidence="2 3" key="1">
    <citation type="submission" date="2022-10" db="EMBL/GenBank/DDBJ databases">
        <title>Luteolibacter arcticus strain CCTCC AB 2014275, whole genome shotgun sequencing project.</title>
        <authorList>
            <person name="Zhao G."/>
            <person name="Shen L."/>
        </authorList>
    </citation>
    <scope>NUCLEOTIDE SEQUENCE [LARGE SCALE GENOMIC DNA]</scope>
    <source>
        <strain evidence="2 3">CCTCC AB 2014275</strain>
    </source>
</reference>
<proteinExistence type="predicted"/>
<accession>A0ABT3GPB3</accession>
<evidence type="ECO:0000313" key="2">
    <source>
        <dbReference type="EMBL" id="MCW1925363.1"/>
    </source>
</evidence>
<gene>
    <name evidence="2" type="ORF">OKA05_22575</name>
</gene>
<comment type="caution">
    <text evidence="2">The sequence shown here is derived from an EMBL/GenBank/DDBJ whole genome shotgun (WGS) entry which is preliminary data.</text>
</comment>
<dbReference type="SUPFAM" id="SSF46626">
    <property type="entry name" value="Cytochrome c"/>
    <property type="match status" value="1"/>
</dbReference>
<evidence type="ECO:0000256" key="1">
    <source>
        <dbReference type="SAM" id="SignalP"/>
    </source>
</evidence>
<dbReference type="InterPro" id="IPR036909">
    <property type="entry name" value="Cyt_c-like_dom_sf"/>
</dbReference>
<sequence length="98" mass="10553">MRNLPLLFTCVLLASCAATKTAPVPDVAMATRSGQNVESLQRGHAVYVAHCGRCHEHILPKDVSKEDWHVVAPGMAWNAGISKADEKALTAYLLAATR</sequence>
<dbReference type="PROSITE" id="PS51257">
    <property type="entry name" value="PROKAR_LIPOPROTEIN"/>
    <property type="match status" value="1"/>
</dbReference>
<feature type="signal peptide" evidence="1">
    <location>
        <begin position="1"/>
        <end position="22"/>
    </location>
</feature>
<protein>
    <submittedName>
        <fullName evidence="2">Cytochrome c</fullName>
    </submittedName>
</protein>
<organism evidence="2 3">
    <name type="scientific">Luteolibacter arcticus</name>
    <dbReference type="NCBI Taxonomy" id="1581411"/>
    <lineage>
        <taxon>Bacteria</taxon>
        <taxon>Pseudomonadati</taxon>
        <taxon>Verrucomicrobiota</taxon>
        <taxon>Verrucomicrobiia</taxon>
        <taxon>Verrucomicrobiales</taxon>
        <taxon>Verrucomicrobiaceae</taxon>
        <taxon>Luteolibacter</taxon>
    </lineage>
</organism>
<dbReference type="EMBL" id="JAPDDT010000014">
    <property type="protein sequence ID" value="MCW1925363.1"/>
    <property type="molecule type" value="Genomic_DNA"/>
</dbReference>
<name>A0ABT3GPB3_9BACT</name>
<keyword evidence="1" id="KW-0732">Signal</keyword>
<feature type="chain" id="PRO_5046781841" evidence="1">
    <location>
        <begin position="23"/>
        <end position="98"/>
    </location>
</feature>